<dbReference type="InterPro" id="IPR000109">
    <property type="entry name" value="POT_fam"/>
</dbReference>
<feature type="transmembrane region" description="Helical" evidence="8">
    <location>
        <begin position="59"/>
        <end position="83"/>
    </location>
</feature>
<evidence type="ECO:0000256" key="5">
    <source>
        <dbReference type="ARBA" id="ARBA00023136"/>
    </source>
</evidence>
<organism evidence="9 10">
    <name type="scientific">Rehmannia glutinosa</name>
    <name type="common">Chinese foxglove</name>
    <dbReference type="NCBI Taxonomy" id="99300"/>
    <lineage>
        <taxon>Eukaryota</taxon>
        <taxon>Viridiplantae</taxon>
        <taxon>Streptophyta</taxon>
        <taxon>Embryophyta</taxon>
        <taxon>Tracheophyta</taxon>
        <taxon>Spermatophyta</taxon>
        <taxon>Magnoliopsida</taxon>
        <taxon>eudicotyledons</taxon>
        <taxon>Gunneridae</taxon>
        <taxon>Pentapetalae</taxon>
        <taxon>asterids</taxon>
        <taxon>lamiids</taxon>
        <taxon>Lamiales</taxon>
        <taxon>Orobanchaceae</taxon>
        <taxon>Rehmannieae</taxon>
        <taxon>Rehmannia</taxon>
    </lineage>
</organism>
<keyword evidence="4 8" id="KW-1133">Transmembrane helix</keyword>
<evidence type="ECO:0000313" key="9">
    <source>
        <dbReference type="EMBL" id="KAK6161851.1"/>
    </source>
</evidence>
<evidence type="ECO:0000256" key="2">
    <source>
        <dbReference type="ARBA" id="ARBA00005982"/>
    </source>
</evidence>
<protein>
    <submittedName>
        <fullName evidence="9">Uncharacterized protein</fullName>
    </submittedName>
</protein>
<evidence type="ECO:0000256" key="4">
    <source>
        <dbReference type="ARBA" id="ARBA00022989"/>
    </source>
</evidence>
<evidence type="ECO:0000256" key="3">
    <source>
        <dbReference type="ARBA" id="ARBA00022692"/>
    </source>
</evidence>
<keyword evidence="3 8" id="KW-0812">Transmembrane</keyword>
<dbReference type="SUPFAM" id="SSF103473">
    <property type="entry name" value="MFS general substrate transporter"/>
    <property type="match status" value="1"/>
</dbReference>
<comment type="subcellular location">
    <subcellularLocation>
        <location evidence="1">Membrane</location>
        <topology evidence="1">Multi-pass membrane protein</topology>
    </subcellularLocation>
</comment>
<feature type="transmembrane region" description="Helical" evidence="8">
    <location>
        <begin position="166"/>
        <end position="186"/>
    </location>
</feature>
<dbReference type="EMBL" id="JABTTQ020000002">
    <property type="protein sequence ID" value="KAK6161851.1"/>
    <property type="molecule type" value="Genomic_DNA"/>
</dbReference>
<dbReference type="Gene3D" id="1.20.1250.20">
    <property type="entry name" value="MFS general substrate transporter like domains"/>
    <property type="match status" value="1"/>
</dbReference>
<evidence type="ECO:0000313" key="10">
    <source>
        <dbReference type="Proteomes" id="UP001318860"/>
    </source>
</evidence>
<comment type="similarity">
    <text evidence="6">Belongs to the major facilitator superfamily. Phosphate:H(+) symporter (TC 2.A.1.9) family.</text>
</comment>
<sequence>MENSWDEKKRMSEEPLLEINSSKKGGNDALEKMATFGIMANMILYLTEQYHMEMATASNILFSWTAATNLTPVIGAVIADSYLGRFYTIGIGSVIYIMVLYAGVGVGVVLSCLCSLGHINLNQGSSDISWAAEDNGMILLWSTTIIPQARPSSCDQSSNICSPPTFLQTSILCVSLALVSIGAGGIRSSSLAFGANQLQKEDSQENSGVSGSYFSWYYATYTFAVFIGLTVVVYVQDNMGWNVGFAVPAMLVMFGTLLFFLGSPMYVEVPSKSSLLIGLVQVVVASYRNRHFTLPSDTRTVMYNYNNGPGPAFPSGKLRFYYTNDLIYHVYGYLRYTMGCSIDRVFSSFGISSHEKTSSSKHYNKNGNRNIPLDFNLDRSQ</sequence>
<comment type="caution">
    <text evidence="9">The sequence shown here is derived from an EMBL/GenBank/DDBJ whole genome shotgun (WGS) entry which is preliminary data.</text>
</comment>
<dbReference type="Pfam" id="PF00854">
    <property type="entry name" value="PTR2"/>
    <property type="match status" value="1"/>
</dbReference>
<proteinExistence type="inferred from homology"/>
<keyword evidence="5 8" id="KW-0472">Membrane</keyword>
<dbReference type="InterPro" id="IPR036259">
    <property type="entry name" value="MFS_trans_sf"/>
</dbReference>
<evidence type="ECO:0000256" key="1">
    <source>
        <dbReference type="ARBA" id="ARBA00004141"/>
    </source>
</evidence>
<keyword evidence="10" id="KW-1185">Reference proteome</keyword>
<evidence type="ECO:0000256" key="6">
    <source>
        <dbReference type="ARBA" id="ARBA00044504"/>
    </source>
</evidence>
<evidence type="ECO:0000256" key="8">
    <source>
        <dbReference type="SAM" id="Phobius"/>
    </source>
</evidence>
<feature type="transmembrane region" description="Helical" evidence="8">
    <location>
        <begin position="95"/>
        <end position="119"/>
    </location>
</feature>
<name>A0ABR0XS48_REHGL</name>
<dbReference type="Proteomes" id="UP001318860">
    <property type="component" value="Unassembled WGS sequence"/>
</dbReference>
<comment type="similarity">
    <text evidence="2">Belongs to the major facilitator superfamily. Proton-dependent oligopeptide transporter (POT/PTR) (TC 2.A.17) family.</text>
</comment>
<feature type="transmembrane region" description="Helical" evidence="8">
    <location>
        <begin position="216"/>
        <end position="235"/>
    </location>
</feature>
<evidence type="ECO:0000256" key="7">
    <source>
        <dbReference type="SAM" id="MobiDB-lite"/>
    </source>
</evidence>
<feature type="region of interest" description="Disordered" evidence="7">
    <location>
        <begin position="356"/>
        <end position="381"/>
    </location>
</feature>
<reference evidence="9 10" key="1">
    <citation type="journal article" date="2021" name="Comput. Struct. Biotechnol. J.">
        <title>De novo genome assembly of the potent medicinal plant Rehmannia glutinosa using nanopore technology.</title>
        <authorList>
            <person name="Ma L."/>
            <person name="Dong C."/>
            <person name="Song C."/>
            <person name="Wang X."/>
            <person name="Zheng X."/>
            <person name="Niu Y."/>
            <person name="Chen S."/>
            <person name="Feng W."/>
        </authorList>
    </citation>
    <scope>NUCLEOTIDE SEQUENCE [LARGE SCALE GENOMIC DNA]</scope>
    <source>
        <strain evidence="9">DH-2019</strain>
    </source>
</reference>
<accession>A0ABR0XS48</accession>
<dbReference type="PANTHER" id="PTHR11654">
    <property type="entry name" value="OLIGOPEPTIDE TRANSPORTER-RELATED"/>
    <property type="match status" value="1"/>
</dbReference>
<feature type="transmembrane region" description="Helical" evidence="8">
    <location>
        <begin position="241"/>
        <end position="262"/>
    </location>
</feature>
<gene>
    <name evidence="9" type="ORF">DH2020_001692</name>
</gene>